<keyword evidence="10" id="KW-0007">Acetylation</keyword>
<feature type="compositionally biased region" description="Polar residues" evidence="20">
    <location>
        <begin position="292"/>
        <end position="301"/>
    </location>
</feature>
<evidence type="ECO:0000256" key="12">
    <source>
        <dbReference type="ARBA" id="ARBA00023036"/>
    </source>
</evidence>
<dbReference type="AlphaFoldDB" id="A0A3Q3XR69"/>
<evidence type="ECO:0000256" key="3">
    <source>
        <dbReference type="ARBA" id="ARBA00004496"/>
    </source>
</evidence>
<dbReference type="GO" id="GO:0000381">
    <property type="term" value="P:regulation of alternative mRNA splicing, via spliceosome"/>
    <property type="evidence" value="ECO:0007669"/>
    <property type="project" value="TreeGrafter"/>
</dbReference>
<dbReference type="GO" id="GO:0006397">
    <property type="term" value="P:mRNA processing"/>
    <property type="evidence" value="ECO:0007669"/>
    <property type="project" value="UniProtKB-KW"/>
</dbReference>
<comment type="similarity">
    <text evidence="4">Belongs to the KHDRBS family.</text>
</comment>
<evidence type="ECO:0000256" key="2">
    <source>
        <dbReference type="ARBA" id="ARBA00004370"/>
    </source>
</evidence>
<keyword evidence="16" id="KW-0131">Cell cycle</keyword>
<keyword evidence="13" id="KW-0472">Membrane</keyword>
<keyword evidence="12" id="KW-0729">SH3-binding</keyword>
<evidence type="ECO:0000256" key="17">
    <source>
        <dbReference type="ARBA" id="ARBA00070445"/>
    </source>
</evidence>
<reference evidence="22" key="1">
    <citation type="submission" date="2025-08" db="UniProtKB">
        <authorList>
            <consortium name="Ensembl"/>
        </authorList>
    </citation>
    <scope>IDENTIFICATION</scope>
</reference>
<dbReference type="InterPro" id="IPR045071">
    <property type="entry name" value="BBP-like"/>
</dbReference>
<evidence type="ECO:0000256" key="9">
    <source>
        <dbReference type="ARBA" id="ARBA00022884"/>
    </source>
</evidence>
<organism evidence="22 23">
    <name type="scientific">Mola mola</name>
    <name type="common">Ocean sunfish</name>
    <name type="synonym">Tetraodon mola</name>
    <dbReference type="NCBI Taxonomy" id="94237"/>
    <lineage>
        <taxon>Eukaryota</taxon>
        <taxon>Metazoa</taxon>
        <taxon>Chordata</taxon>
        <taxon>Craniata</taxon>
        <taxon>Vertebrata</taxon>
        <taxon>Euteleostomi</taxon>
        <taxon>Actinopterygii</taxon>
        <taxon>Neopterygii</taxon>
        <taxon>Teleostei</taxon>
        <taxon>Neoteleostei</taxon>
        <taxon>Acanthomorphata</taxon>
        <taxon>Eupercaria</taxon>
        <taxon>Tetraodontiformes</taxon>
        <taxon>Molidae</taxon>
        <taxon>Mola</taxon>
    </lineage>
</organism>
<feature type="compositionally biased region" description="Basic and acidic residues" evidence="20">
    <location>
        <begin position="313"/>
        <end position="322"/>
    </location>
</feature>
<evidence type="ECO:0000256" key="13">
    <source>
        <dbReference type="ARBA" id="ARBA00023136"/>
    </source>
</evidence>
<keyword evidence="14" id="KW-0804">Transcription</keyword>
<accession>A0A3Q3XR69</accession>
<evidence type="ECO:0000256" key="20">
    <source>
        <dbReference type="SAM" id="MobiDB-lite"/>
    </source>
</evidence>
<dbReference type="Ensembl" id="ENSMMOT00000028567.1">
    <property type="protein sequence ID" value="ENSMMOP00000028091.1"/>
    <property type="gene ID" value="ENSMMOG00000021224.1"/>
</dbReference>
<dbReference type="Proteomes" id="UP000261620">
    <property type="component" value="Unplaced"/>
</dbReference>
<dbReference type="GO" id="GO:0005634">
    <property type="term" value="C:nucleus"/>
    <property type="evidence" value="ECO:0007669"/>
    <property type="project" value="UniProtKB-SubCell"/>
</dbReference>
<dbReference type="InterPro" id="IPR055256">
    <property type="entry name" value="KH_1_KHDC4/BBP-like"/>
</dbReference>
<dbReference type="GO" id="GO:0003729">
    <property type="term" value="F:mRNA binding"/>
    <property type="evidence" value="ECO:0007669"/>
    <property type="project" value="TreeGrafter"/>
</dbReference>
<proteinExistence type="inferred from homology"/>
<reference evidence="22" key="2">
    <citation type="submission" date="2025-09" db="UniProtKB">
        <authorList>
            <consortium name="Ensembl"/>
        </authorList>
    </citation>
    <scope>IDENTIFICATION</scope>
</reference>
<dbReference type="PANTHER" id="PTHR11208:SF30">
    <property type="entry name" value="KH DOMAIN-CONTAINING, RNA-BINDING, SIGNAL TRANSDUCTION-ASSOCIATED PROTEIN 1"/>
    <property type="match status" value="1"/>
</dbReference>
<dbReference type="SUPFAM" id="SSF54791">
    <property type="entry name" value="Eukaryotic type KH-domain (KH-domain type I)"/>
    <property type="match status" value="1"/>
</dbReference>
<evidence type="ECO:0000256" key="5">
    <source>
        <dbReference type="ARBA" id="ARBA00022481"/>
    </source>
</evidence>
<keyword evidence="9 19" id="KW-0694">RNA-binding</keyword>
<dbReference type="Pfam" id="PF16274">
    <property type="entry name" value="Qua1"/>
    <property type="match status" value="1"/>
</dbReference>
<protein>
    <recommendedName>
        <fullName evidence="17">KH domain-containing, RNA-binding, signal transduction-associated protein 1</fullName>
    </recommendedName>
    <alternativeName>
        <fullName evidence="18">Src-associated in mitosis 68 kDa protein</fullName>
    </alternativeName>
</protein>
<dbReference type="FunFam" id="3.30.1370.10:FF:000036">
    <property type="entry name" value="KH RNA binding domain containing, signal transduction associated 1"/>
    <property type="match status" value="1"/>
</dbReference>
<name>A0A3Q3XR69_MOLML</name>
<evidence type="ECO:0000256" key="16">
    <source>
        <dbReference type="ARBA" id="ARBA00023306"/>
    </source>
</evidence>
<dbReference type="PANTHER" id="PTHR11208">
    <property type="entry name" value="RNA-BINDING PROTEIN RELATED"/>
    <property type="match status" value="1"/>
</dbReference>
<keyword evidence="6" id="KW-0963">Cytoplasm</keyword>
<keyword evidence="8" id="KW-0507">mRNA processing</keyword>
<evidence type="ECO:0000256" key="14">
    <source>
        <dbReference type="ARBA" id="ARBA00023163"/>
    </source>
</evidence>
<dbReference type="OMA" id="MELHVFV"/>
<dbReference type="GO" id="GO:0005737">
    <property type="term" value="C:cytoplasm"/>
    <property type="evidence" value="ECO:0007669"/>
    <property type="project" value="UniProtKB-SubCell"/>
</dbReference>
<keyword evidence="15" id="KW-0539">Nucleus</keyword>
<comment type="subcellular location">
    <subcellularLocation>
        <location evidence="3">Cytoplasm</location>
    </subcellularLocation>
    <subcellularLocation>
        <location evidence="2">Membrane</location>
    </subcellularLocation>
    <subcellularLocation>
        <location evidence="1">Nucleus</location>
    </subcellularLocation>
</comment>
<dbReference type="SMART" id="SM00322">
    <property type="entry name" value="KH"/>
    <property type="match status" value="1"/>
</dbReference>
<dbReference type="GO" id="GO:0017124">
    <property type="term" value="F:SH3 domain binding"/>
    <property type="evidence" value="ECO:0007669"/>
    <property type="project" value="UniProtKB-KW"/>
</dbReference>
<feature type="compositionally biased region" description="Gly residues" evidence="20">
    <location>
        <begin position="213"/>
        <end position="232"/>
    </location>
</feature>
<dbReference type="PROSITE" id="PS50084">
    <property type="entry name" value="KH_TYPE_1"/>
    <property type="match status" value="1"/>
</dbReference>
<evidence type="ECO:0000313" key="23">
    <source>
        <dbReference type="Proteomes" id="UP000261620"/>
    </source>
</evidence>
<evidence type="ECO:0000256" key="6">
    <source>
        <dbReference type="ARBA" id="ARBA00022490"/>
    </source>
</evidence>
<evidence type="ECO:0000256" key="18">
    <source>
        <dbReference type="ARBA" id="ARBA00078343"/>
    </source>
</evidence>
<dbReference type="InterPro" id="IPR036612">
    <property type="entry name" value="KH_dom_type_1_sf"/>
</dbReference>
<evidence type="ECO:0000313" key="22">
    <source>
        <dbReference type="Ensembl" id="ENSMMOP00000028091.1"/>
    </source>
</evidence>
<dbReference type="InterPro" id="IPR032571">
    <property type="entry name" value="Qua1_dom"/>
</dbReference>
<evidence type="ECO:0000256" key="11">
    <source>
        <dbReference type="ARBA" id="ARBA00023015"/>
    </source>
</evidence>
<evidence type="ECO:0000256" key="1">
    <source>
        <dbReference type="ARBA" id="ARBA00004123"/>
    </source>
</evidence>
<evidence type="ECO:0000256" key="4">
    <source>
        <dbReference type="ARBA" id="ARBA00010174"/>
    </source>
</evidence>
<keyword evidence="5" id="KW-0488">Methylation</keyword>
<dbReference type="InterPro" id="IPR004087">
    <property type="entry name" value="KH_dom"/>
</dbReference>
<evidence type="ECO:0000259" key="21">
    <source>
        <dbReference type="SMART" id="SM00322"/>
    </source>
</evidence>
<dbReference type="GO" id="GO:0016020">
    <property type="term" value="C:membrane"/>
    <property type="evidence" value="ECO:0007669"/>
    <property type="project" value="UniProtKB-SubCell"/>
</dbReference>
<evidence type="ECO:0000256" key="7">
    <source>
        <dbReference type="ARBA" id="ARBA00022553"/>
    </source>
</evidence>
<evidence type="ECO:0000256" key="10">
    <source>
        <dbReference type="ARBA" id="ARBA00022990"/>
    </source>
</evidence>
<feature type="domain" description="K Homology" evidence="21">
    <location>
        <begin position="57"/>
        <end position="156"/>
    </location>
</feature>
<dbReference type="Pfam" id="PF22675">
    <property type="entry name" value="KH-I_KHDC4-BBP"/>
    <property type="match status" value="1"/>
</dbReference>
<evidence type="ECO:0000256" key="15">
    <source>
        <dbReference type="ARBA" id="ARBA00023242"/>
    </source>
</evidence>
<feature type="region of interest" description="Disordered" evidence="20">
    <location>
        <begin position="199"/>
        <end position="275"/>
    </location>
</feature>
<sequence>MENDDKYLPELLAEKDSLDSSFTHAMKLLNAEIDRIQKGETKKEAEAYLDLFTTKNIKLKERVLIPVKQYPKFNFVGKILGPQGNTIKRLQEETGAKISVLGKGSMRDKSKEEGLRKGGEPKYAHLSMELHVFIEVFAPVPDAYLRMAHAMEEVKKFLFPDMMDDICQEQFMEMSYLNGGQDHGARLRGGMRGRGVPPVGAHRGRGMPPRGVTRGGPVRGGAVRGGPTGRGGPPATPTRGAVAPRARPPAGGPPQRMAPAPPHQQTSATAAEGYEEYVSVTAGEKKFYQDDWNGTQRTTQGKAPPSSRGAKTSYREHPYRQY</sequence>
<keyword evidence="7" id="KW-0597">Phosphoprotein</keyword>
<feature type="region of interest" description="Disordered" evidence="20">
    <location>
        <begin position="287"/>
        <end position="322"/>
    </location>
</feature>
<feature type="compositionally biased region" description="Low complexity" evidence="20">
    <location>
        <begin position="199"/>
        <end position="212"/>
    </location>
</feature>
<keyword evidence="11" id="KW-0805">Transcription regulation</keyword>
<keyword evidence="23" id="KW-1185">Reference proteome</keyword>
<dbReference type="Gene3D" id="3.30.1370.10">
    <property type="entry name" value="K Homology domain, type 1"/>
    <property type="match status" value="1"/>
</dbReference>
<dbReference type="GO" id="GO:0008143">
    <property type="term" value="F:poly(A) binding"/>
    <property type="evidence" value="ECO:0007669"/>
    <property type="project" value="TreeGrafter"/>
</dbReference>
<dbReference type="STRING" id="94237.ENSMMOP00000028091"/>
<evidence type="ECO:0000256" key="19">
    <source>
        <dbReference type="PROSITE-ProRule" id="PRU00117"/>
    </source>
</evidence>
<evidence type="ECO:0000256" key="8">
    <source>
        <dbReference type="ARBA" id="ARBA00022664"/>
    </source>
</evidence>